<dbReference type="InterPro" id="IPR005358">
    <property type="entry name" value="Puta_zinc/iron-chelating_dom"/>
</dbReference>
<sequence>MGERMQNNGKRPVFLCRQCGECCRGERGILVTPAELTAMASHLGLPLEEFTARCLVDTPLGPQVATLNGVCILQTDGLCRVHPVKPRICREWPFLQALLEHADEFAAAKEACPGLAQDATHDEFILAAREECGGPGTVR</sequence>
<organism evidence="1">
    <name type="scientific">Desulfobacca acetoxidans</name>
    <dbReference type="NCBI Taxonomy" id="60893"/>
    <lineage>
        <taxon>Bacteria</taxon>
        <taxon>Pseudomonadati</taxon>
        <taxon>Thermodesulfobacteriota</taxon>
        <taxon>Desulfobaccia</taxon>
        <taxon>Desulfobaccales</taxon>
        <taxon>Desulfobaccaceae</taxon>
        <taxon>Desulfobacca</taxon>
    </lineage>
</organism>
<gene>
    <name evidence="1" type="ORF">ENW96_04430</name>
</gene>
<name>A0A7C3YXV8_9BACT</name>
<accession>A0A7C3YXV8</accession>
<dbReference type="EMBL" id="DTMF01000118">
    <property type="protein sequence ID" value="HGF33624.1"/>
    <property type="molecule type" value="Genomic_DNA"/>
</dbReference>
<comment type="caution">
    <text evidence="1">The sequence shown here is derived from an EMBL/GenBank/DDBJ whole genome shotgun (WGS) entry which is preliminary data.</text>
</comment>
<dbReference type="PANTHER" id="PTHR35866">
    <property type="entry name" value="PUTATIVE-RELATED"/>
    <property type="match status" value="1"/>
</dbReference>
<proteinExistence type="predicted"/>
<dbReference type="AlphaFoldDB" id="A0A7C3YXV8"/>
<evidence type="ECO:0000313" key="1">
    <source>
        <dbReference type="EMBL" id="HGF33624.1"/>
    </source>
</evidence>
<reference evidence="1" key="1">
    <citation type="journal article" date="2020" name="mSystems">
        <title>Genome- and Community-Level Interaction Insights into Carbon Utilization and Element Cycling Functions of Hydrothermarchaeota in Hydrothermal Sediment.</title>
        <authorList>
            <person name="Zhou Z."/>
            <person name="Liu Y."/>
            <person name="Xu W."/>
            <person name="Pan J."/>
            <person name="Luo Z.H."/>
            <person name="Li M."/>
        </authorList>
    </citation>
    <scope>NUCLEOTIDE SEQUENCE [LARGE SCALE GENOMIC DNA]</scope>
    <source>
        <strain evidence="1">SpSt-897</strain>
    </source>
</reference>
<dbReference type="PANTHER" id="PTHR35866:SF1">
    <property type="entry name" value="YKGJ FAMILY CYSTEINE CLUSTER PROTEIN"/>
    <property type="match status" value="1"/>
</dbReference>
<protein>
    <submittedName>
        <fullName evidence="1">YkgJ family cysteine cluster protein</fullName>
    </submittedName>
</protein>
<dbReference type="Pfam" id="PF03692">
    <property type="entry name" value="CxxCxxCC"/>
    <property type="match status" value="1"/>
</dbReference>